<feature type="transmembrane region" description="Helical" evidence="6">
    <location>
        <begin position="406"/>
        <end position="430"/>
    </location>
</feature>
<feature type="transmembrane region" description="Helical" evidence="6">
    <location>
        <begin position="437"/>
        <end position="457"/>
    </location>
</feature>
<dbReference type="PANTHER" id="PTHR23511:SF5">
    <property type="entry name" value="MAJOR FACILITATOR-TYPE TRANSPORTER HXNZ-RELATED"/>
    <property type="match status" value="1"/>
</dbReference>
<dbReference type="InterPro" id="IPR036259">
    <property type="entry name" value="MFS_trans_sf"/>
</dbReference>
<name>A0AAV2TC20_CALDB</name>
<feature type="transmembrane region" description="Helical" evidence="6">
    <location>
        <begin position="283"/>
        <end position="302"/>
    </location>
</feature>
<dbReference type="GO" id="GO:0016020">
    <property type="term" value="C:membrane"/>
    <property type="evidence" value="ECO:0007669"/>
    <property type="project" value="UniProtKB-SubCell"/>
</dbReference>
<feature type="transmembrane region" description="Helical" evidence="6">
    <location>
        <begin position="179"/>
        <end position="203"/>
    </location>
</feature>
<feature type="transmembrane region" description="Helical" evidence="6">
    <location>
        <begin position="469"/>
        <end position="488"/>
    </location>
</feature>
<dbReference type="InterPro" id="IPR011701">
    <property type="entry name" value="MFS"/>
</dbReference>
<comment type="subcellular location">
    <subcellularLocation>
        <location evidence="1">Membrane</location>
        <topology evidence="1">Multi-pass membrane protein</topology>
    </subcellularLocation>
</comment>
<evidence type="ECO:0000256" key="5">
    <source>
        <dbReference type="ARBA" id="ARBA00023136"/>
    </source>
</evidence>
<evidence type="ECO:0000259" key="7">
    <source>
        <dbReference type="PROSITE" id="PS50850"/>
    </source>
</evidence>
<dbReference type="Proteomes" id="UP001497525">
    <property type="component" value="Unassembled WGS sequence"/>
</dbReference>
<dbReference type="PROSITE" id="PS50850">
    <property type="entry name" value="MFS"/>
    <property type="match status" value="1"/>
</dbReference>
<dbReference type="PANTHER" id="PTHR23511">
    <property type="entry name" value="SYNAPTIC VESICLE GLYCOPROTEIN 2"/>
    <property type="match status" value="1"/>
</dbReference>
<proteinExistence type="predicted"/>
<feature type="domain" description="Major facilitator superfamily (MFS) profile" evidence="7">
    <location>
        <begin position="28"/>
        <end position="492"/>
    </location>
</feature>
<dbReference type="InterPro" id="IPR005829">
    <property type="entry name" value="Sugar_transporter_CS"/>
</dbReference>
<keyword evidence="2" id="KW-0813">Transport</keyword>
<feature type="transmembrane region" description="Helical" evidence="6">
    <location>
        <begin position="94"/>
        <end position="113"/>
    </location>
</feature>
<reference evidence="8" key="1">
    <citation type="submission" date="2024-06" db="EMBL/GenBank/DDBJ databases">
        <authorList>
            <person name="Liu X."/>
            <person name="Lenzi L."/>
            <person name="Haldenby T S."/>
            <person name="Uol C."/>
        </authorList>
    </citation>
    <scope>NUCLEOTIDE SEQUENCE</scope>
</reference>
<dbReference type="GO" id="GO:0022857">
    <property type="term" value="F:transmembrane transporter activity"/>
    <property type="evidence" value="ECO:0007669"/>
    <property type="project" value="InterPro"/>
</dbReference>
<evidence type="ECO:0000256" key="2">
    <source>
        <dbReference type="ARBA" id="ARBA00022448"/>
    </source>
</evidence>
<gene>
    <name evidence="8" type="ORF">CDAUBV1_LOCUS9101</name>
</gene>
<keyword evidence="4 6" id="KW-1133">Transmembrane helix</keyword>
<feature type="transmembrane region" description="Helical" evidence="6">
    <location>
        <begin position="152"/>
        <end position="173"/>
    </location>
</feature>
<dbReference type="Gene3D" id="1.20.1250.20">
    <property type="entry name" value="MFS general substrate transporter like domains"/>
    <property type="match status" value="1"/>
</dbReference>
<sequence length="566" mass="61648">MSRQNKRLQGSIQSVLDQLGFGWYQVRVIVVTGIALSTDTMETLIQAILGPTLRCEWNLNADYIALLATMVFSGVCVGSPPMGYASDQLGRRSLSILCALLLTYMTWLCAIAPTYTWLALLRFISGLCISGLLAAGSSMISEFLPEAYQSTGQLLVCSFDCLVGLYVAAVGYGCLVAKLSWRFFLLFTTLPLLICTLGLVYLIHESPILLAHHGNRLEAAHVLDVIARTNNRVPRMDPAEKRSSKETYSFVGRLRNTEAPEKTKFSVAAFRQILRLFLREYKIATPLLIGINFIWGIIMYGGTTLLPVELPSTPRTCLQSISRGVVEQLGNDDKARTQTSDCCLPLLKEGYMSLLSSVVGSVLSFPIALVLITCVGRKRAINICFLLTALTLFIEAFCLPPTTLRIIFFATRAVASAGNNATSIYLTGLYDPGIRSLGFGVMSTFFRVGVLTAPYLGQVFLQQVSALDAVLIFSALALVGLLLSVFLPHTHDAAQVSRITGKRVFRNVFKSRPPVTAEAATAAASGQVEMDKNSTGVAIIEMPDYSNNSISLGSTDHQVTYRPGSI</sequence>
<evidence type="ECO:0000313" key="9">
    <source>
        <dbReference type="Proteomes" id="UP001497525"/>
    </source>
</evidence>
<evidence type="ECO:0000313" key="8">
    <source>
        <dbReference type="EMBL" id="CAL5135027.1"/>
    </source>
</evidence>
<comment type="caution">
    <text evidence="8">The sequence shown here is derived from an EMBL/GenBank/DDBJ whole genome shotgun (WGS) entry which is preliminary data.</text>
</comment>
<dbReference type="PROSITE" id="PS00216">
    <property type="entry name" value="SUGAR_TRANSPORT_1"/>
    <property type="match status" value="1"/>
</dbReference>
<protein>
    <recommendedName>
        <fullName evidence="7">Major facilitator superfamily (MFS) profile domain-containing protein</fullName>
    </recommendedName>
</protein>
<evidence type="ECO:0000256" key="4">
    <source>
        <dbReference type="ARBA" id="ARBA00022989"/>
    </source>
</evidence>
<keyword evidence="5 6" id="KW-0472">Membrane</keyword>
<keyword evidence="3 6" id="KW-0812">Transmembrane</keyword>
<feature type="transmembrane region" description="Helical" evidence="6">
    <location>
        <begin position="354"/>
        <end position="373"/>
    </location>
</feature>
<evidence type="ECO:0000256" key="6">
    <source>
        <dbReference type="SAM" id="Phobius"/>
    </source>
</evidence>
<dbReference type="InterPro" id="IPR020846">
    <property type="entry name" value="MFS_dom"/>
</dbReference>
<organism evidence="8 9">
    <name type="scientific">Calicophoron daubneyi</name>
    <name type="common">Rumen fluke</name>
    <name type="synonym">Paramphistomum daubneyi</name>
    <dbReference type="NCBI Taxonomy" id="300641"/>
    <lineage>
        <taxon>Eukaryota</taxon>
        <taxon>Metazoa</taxon>
        <taxon>Spiralia</taxon>
        <taxon>Lophotrochozoa</taxon>
        <taxon>Platyhelminthes</taxon>
        <taxon>Trematoda</taxon>
        <taxon>Digenea</taxon>
        <taxon>Plagiorchiida</taxon>
        <taxon>Pronocephalata</taxon>
        <taxon>Paramphistomoidea</taxon>
        <taxon>Paramphistomidae</taxon>
        <taxon>Calicophoron</taxon>
    </lineage>
</organism>
<feature type="transmembrane region" description="Helical" evidence="6">
    <location>
        <begin position="63"/>
        <end position="82"/>
    </location>
</feature>
<feature type="transmembrane region" description="Helical" evidence="6">
    <location>
        <begin position="119"/>
        <end position="140"/>
    </location>
</feature>
<dbReference type="SUPFAM" id="SSF103473">
    <property type="entry name" value="MFS general substrate transporter"/>
    <property type="match status" value="1"/>
</dbReference>
<dbReference type="Pfam" id="PF07690">
    <property type="entry name" value="MFS_1"/>
    <property type="match status" value="2"/>
</dbReference>
<evidence type="ECO:0000256" key="3">
    <source>
        <dbReference type="ARBA" id="ARBA00022692"/>
    </source>
</evidence>
<evidence type="ECO:0000256" key="1">
    <source>
        <dbReference type="ARBA" id="ARBA00004141"/>
    </source>
</evidence>
<dbReference type="EMBL" id="CAXLJL010000245">
    <property type="protein sequence ID" value="CAL5135027.1"/>
    <property type="molecule type" value="Genomic_DNA"/>
</dbReference>
<accession>A0AAV2TC20</accession>
<feature type="transmembrane region" description="Helical" evidence="6">
    <location>
        <begin position="380"/>
        <end position="400"/>
    </location>
</feature>
<dbReference type="AlphaFoldDB" id="A0AAV2TC20"/>